<dbReference type="InterPro" id="IPR011527">
    <property type="entry name" value="ABC1_TM_dom"/>
</dbReference>
<dbReference type="STRING" id="33097.A0A150GTE1"/>
<dbReference type="InterPro" id="IPR027417">
    <property type="entry name" value="P-loop_NTPase"/>
</dbReference>
<evidence type="ECO:0000313" key="11">
    <source>
        <dbReference type="EMBL" id="KXZ53044.1"/>
    </source>
</evidence>
<feature type="region of interest" description="Disordered" evidence="7">
    <location>
        <begin position="1"/>
        <end position="29"/>
    </location>
</feature>
<dbReference type="SUPFAM" id="SSF90123">
    <property type="entry name" value="ABC transporter transmembrane region"/>
    <property type="match status" value="1"/>
</dbReference>
<dbReference type="GO" id="GO:0016887">
    <property type="term" value="F:ATP hydrolysis activity"/>
    <property type="evidence" value="ECO:0007669"/>
    <property type="project" value="InterPro"/>
</dbReference>
<feature type="compositionally biased region" description="Polar residues" evidence="7">
    <location>
        <begin position="1"/>
        <end position="12"/>
    </location>
</feature>
<dbReference type="SUPFAM" id="SSF52540">
    <property type="entry name" value="P-loop containing nucleoside triphosphate hydrolases"/>
    <property type="match status" value="1"/>
</dbReference>
<dbReference type="Gene3D" id="1.20.1560.10">
    <property type="entry name" value="ABC transporter type 1, transmembrane domain"/>
    <property type="match status" value="1"/>
</dbReference>
<evidence type="ECO:0000313" key="12">
    <source>
        <dbReference type="Proteomes" id="UP000075714"/>
    </source>
</evidence>
<dbReference type="InterPro" id="IPR017871">
    <property type="entry name" value="ABC_transporter-like_CS"/>
</dbReference>
<dbReference type="InterPro" id="IPR003439">
    <property type="entry name" value="ABC_transporter-like_ATP-bd"/>
</dbReference>
<dbReference type="PANTHER" id="PTHR24223:SF453">
    <property type="entry name" value="ABC TRANSPORTER"/>
    <property type="match status" value="1"/>
</dbReference>
<gene>
    <name evidence="11" type="ORF">GPECTOR_8g409</name>
</gene>
<sequence>MQALRLSSTSTVPAAAAPPAAGEDAASGGGAGLSPGYISTLIGADVRRFDDCMPYWPYLLASPPQLLAVLVMVGLELDFVSSVAGVATSLAIIPLQGLLTTHISDLRTARARCTDERVRVMAEAVEGMMTVKMCGLEGMFERRLLGLRAREERYVRWASRIRALNLALFTSVSAIVSFVTFSVHRARHGSLDVASVFYTLSLLQLPAGYLVHNFTTGRSFQLPRSFAAVSYRSQATQQSQQQQRPALRGVRFVAAPAGSVRDNILFGLPYDEAWYGNVVRSCCLEDDIRGLPGGDTMELGEGGAGLSGGQKARVALARAVYCRPDVALLDDPLSAVDPRVGQELFERVLGPCGLLAACGTTRLLVTHQTQHLPRYDRKHV</sequence>
<keyword evidence="5 8" id="KW-1133">Transmembrane helix</keyword>
<dbReference type="AlphaFoldDB" id="A0A150GTE1"/>
<dbReference type="Pfam" id="PF00005">
    <property type="entry name" value="ABC_tran"/>
    <property type="match status" value="1"/>
</dbReference>
<dbReference type="PROSITE" id="PS50893">
    <property type="entry name" value="ABC_TRANSPORTER_2"/>
    <property type="match status" value="1"/>
</dbReference>
<reference evidence="12" key="1">
    <citation type="journal article" date="2016" name="Nat. Commun.">
        <title>The Gonium pectorale genome demonstrates co-option of cell cycle regulation during the evolution of multicellularity.</title>
        <authorList>
            <person name="Hanschen E.R."/>
            <person name="Marriage T.N."/>
            <person name="Ferris P.J."/>
            <person name="Hamaji T."/>
            <person name="Toyoda A."/>
            <person name="Fujiyama A."/>
            <person name="Neme R."/>
            <person name="Noguchi H."/>
            <person name="Minakuchi Y."/>
            <person name="Suzuki M."/>
            <person name="Kawai-Toyooka H."/>
            <person name="Smith D.R."/>
            <person name="Sparks H."/>
            <person name="Anderson J."/>
            <person name="Bakaric R."/>
            <person name="Luria V."/>
            <person name="Karger A."/>
            <person name="Kirschner M.W."/>
            <person name="Durand P.M."/>
            <person name="Michod R.E."/>
            <person name="Nozaki H."/>
            <person name="Olson B.J."/>
        </authorList>
    </citation>
    <scope>NUCLEOTIDE SEQUENCE [LARGE SCALE GENOMIC DNA]</scope>
    <source>
        <strain evidence="12">NIES-2863</strain>
    </source>
</reference>
<dbReference type="InterPro" id="IPR036640">
    <property type="entry name" value="ABC1_TM_sf"/>
</dbReference>
<evidence type="ECO:0000256" key="3">
    <source>
        <dbReference type="ARBA" id="ARBA00022741"/>
    </source>
</evidence>
<dbReference type="PANTHER" id="PTHR24223">
    <property type="entry name" value="ATP-BINDING CASSETTE SUB-FAMILY C"/>
    <property type="match status" value="1"/>
</dbReference>
<comment type="caution">
    <text evidence="11">The sequence shown here is derived from an EMBL/GenBank/DDBJ whole genome shotgun (WGS) entry which is preliminary data.</text>
</comment>
<dbReference type="Pfam" id="PF00664">
    <property type="entry name" value="ABC_membrane"/>
    <property type="match status" value="1"/>
</dbReference>
<proteinExistence type="predicted"/>
<evidence type="ECO:0008006" key="13">
    <source>
        <dbReference type="Google" id="ProtNLM"/>
    </source>
</evidence>
<dbReference type="EMBL" id="LSYV01000009">
    <property type="protein sequence ID" value="KXZ53044.1"/>
    <property type="molecule type" value="Genomic_DNA"/>
</dbReference>
<evidence type="ECO:0000256" key="2">
    <source>
        <dbReference type="ARBA" id="ARBA00022692"/>
    </source>
</evidence>
<evidence type="ECO:0000256" key="8">
    <source>
        <dbReference type="SAM" id="Phobius"/>
    </source>
</evidence>
<feature type="transmembrane region" description="Helical" evidence="8">
    <location>
        <begin position="195"/>
        <end position="215"/>
    </location>
</feature>
<dbReference type="Proteomes" id="UP000075714">
    <property type="component" value="Unassembled WGS sequence"/>
</dbReference>
<evidence type="ECO:0000256" key="5">
    <source>
        <dbReference type="ARBA" id="ARBA00022989"/>
    </source>
</evidence>
<dbReference type="PROSITE" id="PS50929">
    <property type="entry name" value="ABC_TM1F"/>
    <property type="match status" value="1"/>
</dbReference>
<organism evidence="11 12">
    <name type="scientific">Gonium pectorale</name>
    <name type="common">Green alga</name>
    <dbReference type="NCBI Taxonomy" id="33097"/>
    <lineage>
        <taxon>Eukaryota</taxon>
        <taxon>Viridiplantae</taxon>
        <taxon>Chlorophyta</taxon>
        <taxon>core chlorophytes</taxon>
        <taxon>Chlorophyceae</taxon>
        <taxon>CS clade</taxon>
        <taxon>Chlamydomonadales</taxon>
        <taxon>Volvocaceae</taxon>
        <taxon>Gonium</taxon>
    </lineage>
</organism>
<accession>A0A150GTE1</accession>
<dbReference type="InterPro" id="IPR050173">
    <property type="entry name" value="ABC_transporter_C-like"/>
</dbReference>
<evidence type="ECO:0000256" key="4">
    <source>
        <dbReference type="ARBA" id="ARBA00022840"/>
    </source>
</evidence>
<feature type="transmembrane region" description="Helical" evidence="8">
    <location>
        <begin position="163"/>
        <end position="183"/>
    </location>
</feature>
<keyword evidence="3" id="KW-0547">Nucleotide-binding</keyword>
<keyword evidence="2 8" id="KW-0812">Transmembrane</keyword>
<evidence type="ECO:0000256" key="7">
    <source>
        <dbReference type="SAM" id="MobiDB-lite"/>
    </source>
</evidence>
<dbReference type="GO" id="GO:0140359">
    <property type="term" value="F:ABC-type transporter activity"/>
    <property type="evidence" value="ECO:0007669"/>
    <property type="project" value="InterPro"/>
</dbReference>
<dbReference type="GO" id="GO:0005524">
    <property type="term" value="F:ATP binding"/>
    <property type="evidence" value="ECO:0007669"/>
    <property type="project" value="UniProtKB-KW"/>
</dbReference>
<keyword evidence="4" id="KW-0067">ATP-binding</keyword>
<evidence type="ECO:0000256" key="1">
    <source>
        <dbReference type="ARBA" id="ARBA00022448"/>
    </source>
</evidence>
<dbReference type="OrthoDB" id="538003at2759"/>
<keyword evidence="12" id="KW-1185">Reference proteome</keyword>
<dbReference type="Gene3D" id="3.40.50.300">
    <property type="entry name" value="P-loop containing nucleotide triphosphate hydrolases"/>
    <property type="match status" value="1"/>
</dbReference>
<protein>
    <recommendedName>
        <fullName evidence="13">ABC transmembrane type-1 domain-containing protein</fullName>
    </recommendedName>
</protein>
<dbReference type="GO" id="GO:0016020">
    <property type="term" value="C:membrane"/>
    <property type="evidence" value="ECO:0007669"/>
    <property type="project" value="InterPro"/>
</dbReference>
<feature type="domain" description="ABC transporter" evidence="9">
    <location>
        <begin position="147"/>
        <end position="380"/>
    </location>
</feature>
<keyword evidence="1" id="KW-0813">Transport</keyword>
<feature type="compositionally biased region" description="Low complexity" evidence="7">
    <location>
        <begin position="13"/>
        <end position="26"/>
    </location>
</feature>
<evidence type="ECO:0000256" key="6">
    <source>
        <dbReference type="ARBA" id="ARBA00023136"/>
    </source>
</evidence>
<evidence type="ECO:0000259" key="9">
    <source>
        <dbReference type="PROSITE" id="PS50893"/>
    </source>
</evidence>
<name>A0A150GTE1_GONPE</name>
<dbReference type="PROSITE" id="PS00211">
    <property type="entry name" value="ABC_TRANSPORTER_1"/>
    <property type="match status" value="1"/>
</dbReference>
<feature type="transmembrane region" description="Helical" evidence="8">
    <location>
        <begin position="79"/>
        <end position="100"/>
    </location>
</feature>
<keyword evidence="6 8" id="KW-0472">Membrane</keyword>
<feature type="transmembrane region" description="Helical" evidence="8">
    <location>
        <begin position="55"/>
        <end position="73"/>
    </location>
</feature>
<evidence type="ECO:0000259" key="10">
    <source>
        <dbReference type="PROSITE" id="PS50929"/>
    </source>
</evidence>
<feature type="domain" description="ABC transmembrane type-1" evidence="10">
    <location>
        <begin position="34"/>
        <end position="204"/>
    </location>
</feature>